<dbReference type="AlphaFoldDB" id="A0A8H7UEZ4"/>
<dbReference type="InterPro" id="IPR002312">
    <property type="entry name" value="Asp/Asn-tRNA-synth_IIb"/>
</dbReference>
<organism evidence="11 12">
    <name type="scientific">Mortierella isabellina</name>
    <name type="common">Filamentous fungus</name>
    <name type="synonym">Umbelopsis isabellina</name>
    <dbReference type="NCBI Taxonomy" id="91625"/>
    <lineage>
        <taxon>Eukaryota</taxon>
        <taxon>Fungi</taxon>
        <taxon>Fungi incertae sedis</taxon>
        <taxon>Mucoromycota</taxon>
        <taxon>Mucoromycotina</taxon>
        <taxon>Umbelopsidomycetes</taxon>
        <taxon>Umbelopsidales</taxon>
        <taxon>Umbelopsidaceae</taxon>
        <taxon>Umbelopsis</taxon>
    </lineage>
</organism>
<dbReference type="InterPro" id="IPR004365">
    <property type="entry name" value="NA-bd_OB_tRNA"/>
</dbReference>
<evidence type="ECO:0000259" key="10">
    <source>
        <dbReference type="PROSITE" id="PS50862"/>
    </source>
</evidence>
<dbReference type="GO" id="GO:0003676">
    <property type="term" value="F:nucleic acid binding"/>
    <property type="evidence" value="ECO:0007669"/>
    <property type="project" value="InterPro"/>
</dbReference>
<dbReference type="GO" id="GO:0005739">
    <property type="term" value="C:mitochondrion"/>
    <property type="evidence" value="ECO:0007669"/>
    <property type="project" value="TreeGrafter"/>
</dbReference>
<dbReference type="SUPFAM" id="SSF55681">
    <property type="entry name" value="Class II aaRS and biotin synthetases"/>
    <property type="match status" value="1"/>
</dbReference>
<comment type="caution">
    <text evidence="11">The sequence shown here is derived from an EMBL/GenBank/DDBJ whole genome shotgun (WGS) entry which is preliminary data.</text>
</comment>
<evidence type="ECO:0000256" key="1">
    <source>
        <dbReference type="ARBA" id="ARBA00008226"/>
    </source>
</evidence>
<keyword evidence="5" id="KW-0067">ATP-binding</keyword>
<dbReference type="OrthoDB" id="1931232at2759"/>
<comment type="similarity">
    <text evidence="1">Belongs to the class-II aminoacyl-tRNA synthetase family.</text>
</comment>
<evidence type="ECO:0000256" key="6">
    <source>
        <dbReference type="ARBA" id="ARBA00022917"/>
    </source>
</evidence>
<dbReference type="NCBIfam" id="TIGR00457">
    <property type="entry name" value="asnS"/>
    <property type="match status" value="1"/>
</dbReference>
<dbReference type="InterPro" id="IPR004522">
    <property type="entry name" value="Asn-tRNA-ligase"/>
</dbReference>
<evidence type="ECO:0000313" key="11">
    <source>
        <dbReference type="EMBL" id="KAG2179167.1"/>
    </source>
</evidence>
<dbReference type="PRINTS" id="PR01042">
    <property type="entry name" value="TRNASYNTHASP"/>
</dbReference>
<evidence type="ECO:0000256" key="8">
    <source>
        <dbReference type="ARBA" id="ARBA00029886"/>
    </source>
</evidence>
<dbReference type="NCBIfam" id="NF003037">
    <property type="entry name" value="PRK03932.1"/>
    <property type="match status" value="1"/>
</dbReference>
<name>A0A8H7UEZ4_MORIS</name>
<dbReference type="EC" id="6.1.1.22" evidence="2"/>
<dbReference type="HAMAP" id="MF_00534">
    <property type="entry name" value="Asn_tRNA_synth"/>
    <property type="match status" value="1"/>
</dbReference>
<dbReference type="InterPro" id="IPR045864">
    <property type="entry name" value="aa-tRNA-synth_II/BPL/LPL"/>
</dbReference>
<dbReference type="CDD" id="cd04318">
    <property type="entry name" value="EcAsnRS_like_N"/>
    <property type="match status" value="1"/>
</dbReference>
<evidence type="ECO:0000256" key="2">
    <source>
        <dbReference type="ARBA" id="ARBA00012816"/>
    </source>
</evidence>
<feature type="domain" description="Aminoacyl-transfer RNA synthetases class-II family profile" evidence="10">
    <location>
        <begin position="156"/>
        <end position="472"/>
    </location>
</feature>
<dbReference type="CDD" id="cd00776">
    <property type="entry name" value="AsxRS_core"/>
    <property type="match status" value="1"/>
</dbReference>
<sequence length="482" mass="54756">MLKYMNTAVRSLHTARQILPRTIKSVLEDQSSSDAQVFVNGWIRSVRSQKQVSFANVNDGSNLKGIQAILTTEQAKALTTGASVQLKGKLVASPGQEQQRELQVEHVQVLGECDSTYPLQKKRHTLEFLREIGHLRSRGNTGSAVLRLRNAAVLGFQKFFEQAECFNVHTPIITSHDCEGGGEVFKVLPASDYETQKAAPTAMASSEFFKKPVYLTVSGQLHAEILATSLSRVYTLGPVFRAEESQTSRHLAEFWMMEAELAFINDLNQLLDFTEDCIVSTTKYVLDNAREELEFFNRWTDKTLLERLEKTVNKPFIRMTYTEAIEVLQGAQQSGKIKFEFPVTWGSSLQSEHERYLATTHFQHPVFVTNYPSGLKPFYMRVDETSESSKSTVGCFDLLIPSIGELIGGSMREERYDVLREKMIESKMDLDEYKWYLDLRRYGTVPHGGFGLGLERYMLWITGLESVRDVVPMPRYVGSCRY</sequence>
<keyword evidence="4" id="KW-0547">Nucleotide-binding</keyword>
<protein>
    <recommendedName>
        <fullName evidence="9">Asparagine--tRNA ligase, mitochondrial</fullName>
        <ecNumber evidence="2">6.1.1.22</ecNumber>
    </recommendedName>
    <alternativeName>
        <fullName evidence="8">Asparaginyl-tRNA synthetase</fullName>
    </alternativeName>
</protein>
<dbReference type="InterPro" id="IPR012340">
    <property type="entry name" value="NA-bd_OB-fold"/>
</dbReference>
<keyword evidence="6" id="KW-0648">Protein biosynthesis</keyword>
<dbReference type="InterPro" id="IPR006195">
    <property type="entry name" value="aa-tRNA-synth_II"/>
</dbReference>
<gene>
    <name evidence="11" type="ORF">INT43_002017</name>
</gene>
<dbReference type="Gene3D" id="2.40.50.140">
    <property type="entry name" value="Nucleic acid-binding proteins"/>
    <property type="match status" value="1"/>
</dbReference>
<evidence type="ECO:0000256" key="9">
    <source>
        <dbReference type="ARBA" id="ARBA00068798"/>
    </source>
</evidence>
<reference evidence="11" key="1">
    <citation type="submission" date="2020-12" db="EMBL/GenBank/DDBJ databases">
        <title>Metabolic potential, ecology and presence of endohyphal bacteria is reflected in genomic diversity of Mucoromycotina.</title>
        <authorList>
            <person name="Muszewska A."/>
            <person name="Okrasinska A."/>
            <person name="Steczkiewicz K."/>
            <person name="Drgas O."/>
            <person name="Orlowska M."/>
            <person name="Perlinska-Lenart U."/>
            <person name="Aleksandrzak-Piekarczyk T."/>
            <person name="Szatraj K."/>
            <person name="Zielenkiewicz U."/>
            <person name="Pilsyk S."/>
            <person name="Malc E."/>
            <person name="Mieczkowski P."/>
            <person name="Kruszewska J.S."/>
            <person name="Biernat P."/>
            <person name="Pawlowska J."/>
        </authorList>
    </citation>
    <scope>NUCLEOTIDE SEQUENCE</scope>
    <source>
        <strain evidence="11">WA0000067209</strain>
    </source>
</reference>
<dbReference type="GO" id="GO:0004816">
    <property type="term" value="F:asparagine-tRNA ligase activity"/>
    <property type="evidence" value="ECO:0007669"/>
    <property type="project" value="UniProtKB-EC"/>
</dbReference>
<dbReference type="Proteomes" id="UP000654370">
    <property type="component" value="Unassembled WGS sequence"/>
</dbReference>
<dbReference type="PANTHER" id="PTHR22594">
    <property type="entry name" value="ASPARTYL/LYSYL-TRNA SYNTHETASE"/>
    <property type="match status" value="1"/>
</dbReference>
<keyword evidence="3" id="KW-0436">Ligase</keyword>
<dbReference type="PROSITE" id="PS50862">
    <property type="entry name" value="AA_TRNA_LIGASE_II"/>
    <property type="match status" value="1"/>
</dbReference>
<dbReference type="SUPFAM" id="SSF50249">
    <property type="entry name" value="Nucleic acid-binding proteins"/>
    <property type="match status" value="1"/>
</dbReference>
<dbReference type="InterPro" id="IPR004364">
    <property type="entry name" value="Aa-tRNA-synt_II"/>
</dbReference>
<dbReference type="GO" id="GO:0006421">
    <property type="term" value="P:asparaginyl-tRNA aminoacylation"/>
    <property type="evidence" value="ECO:0007669"/>
    <property type="project" value="InterPro"/>
</dbReference>
<keyword evidence="12" id="KW-1185">Reference proteome</keyword>
<evidence type="ECO:0000256" key="3">
    <source>
        <dbReference type="ARBA" id="ARBA00022598"/>
    </source>
</evidence>
<evidence type="ECO:0000313" key="12">
    <source>
        <dbReference type="Proteomes" id="UP000654370"/>
    </source>
</evidence>
<dbReference type="Gene3D" id="3.30.930.10">
    <property type="entry name" value="Bira Bifunctional Protein, Domain 2"/>
    <property type="match status" value="1"/>
</dbReference>
<dbReference type="FunFam" id="3.30.930.10:FF:000016">
    <property type="entry name" value="Asparagine--tRNA ligase"/>
    <property type="match status" value="1"/>
</dbReference>
<dbReference type="GO" id="GO:0005524">
    <property type="term" value="F:ATP binding"/>
    <property type="evidence" value="ECO:0007669"/>
    <property type="project" value="UniProtKB-KW"/>
</dbReference>
<evidence type="ECO:0000256" key="7">
    <source>
        <dbReference type="ARBA" id="ARBA00023146"/>
    </source>
</evidence>
<keyword evidence="7" id="KW-0030">Aminoacyl-tRNA synthetase</keyword>
<proteinExistence type="inferred from homology"/>
<evidence type="ECO:0000256" key="5">
    <source>
        <dbReference type="ARBA" id="ARBA00022840"/>
    </source>
</evidence>
<dbReference type="EMBL" id="JAEPQZ010000007">
    <property type="protein sequence ID" value="KAG2179167.1"/>
    <property type="molecule type" value="Genomic_DNA"/>
</dbReference>
<dbReference type="Pfam" id="PF00152">
    <property type="entry name" value="tRNA-synt_2"/>
    <property type="match status" value="1"/>
</dbReference>
<dbReference type="PANTHER" id="PTHR22594:SF34">
    <property type="entry name" value="ASPARAGINE--TRNA LIGASE, MITOCHONDRIAL-RELATED"/>
    <property type="match status" value="1"/>
</dbReference>
<evidence type="ECO:0000256" key="4">
    <source>
        <dbReference type="ARBA" id="ARBA00022741"/>
    </source>
</evidence>
<accession>A0A8H7UEZ4</accession>
<dbReference type="Pfam" id="PF01336">
    <property type="entry name" value="tRNA_anti-codon"/>
    <property type="match status" value="1"/>
</dbReference>